<dbReference type="AlphaFoldDB" id="A0A8T1SE19"/>
<evidence type="ECO:0000313" key="1">
    <source>
        <dbReference type="EMBL" id="KAG6927111.1"/>
    </source>
</evidence>
<dbReference type="EMBL" id="JAHGAV010000280">
    <property type="protein sequence ID" value="KAG6927111.1"/>
    <property type="molecule type" value="Genomic_DNA"/>
</dbReference>
<dbReference type="OrthoDB" id="2126613at2759"/>
<accession>A0A8T1SE19</accession>
<dbReference type="Proteomes" id="UP000765507">
    <property type="component" value="Unassembled WGS sequence"/>
</dbReference>
<organism evidence="1 2">
    <name type="scientific">Chelydra serpentina</name>
    <name type="common">Snapping turtle</name>
    <name type="synonym">Testudo serpentina</name>
    <dbReference type="NCBI Taxonomy" id="8475"/>
    <lineage>
        <taxon>Eukaryota</taxon>
        <taxon>Metazoa</taxon>
        <taxon>Chordata</taxon>
        <taxon>Craniata</taxon>
        <taxon>Vertebrata</taxon>
        <taxon>Euteleostomi</taxon>
        <taxon>Archelosauria</taxon>
        <taxon>Testudinata</taxon>
        <taxon>Testudines</taxon>
        <taxon>Cryptodira</taxon>
        <taxon>Durocryptodira</taxon>
        <taxon>Americhelydia</taxon>
        <taxon>Chelydroidea</taxon>
        <taxon>Chelydridae</taxon>
        <taxon>Chelydra</taxon>
    </lineage>
</organism>
<proteinExistence type="predicted"/>
<protein>
    <submittedName>
        <fullName evidence="1">Uncharacterized protein</fullName>
    </submittedName>
</protein>
<comment type="caution">
    <text evidence="1">The sequence shown here is derived from an EMBL/GenBank/DDBJ whole genome shotgun (WGS) entry which is preliminary data.</text>
</comment>
<reference evidence="1 2" key="1">
    <citation type="journal article" date="2020" name="G3 (Bethesda)">
        <title>Draft Genome of the Common Snapping Turtle, Chelydra serpentina, a Model for Phenotypic Plasticity in Reptiles.</title>
        <authorList>
            <person name="Das D."/>
            <person name="Singh S.K."/>
            <person name="Bierstedt J."/>
            <person name="Erickson A."/>
            <person name="Galli G.L.J."/>
            <person name="Crossley D.A. 2nd"/>
            <person name="Rhen T."/>
        </authorList>
    </citation>
    <scope>NUCLEOTIDE SEQUENCE [LARGE SCALE GENOMIC DNA]</scope>
    <source>
        <strain evidence="1">KW</strain>
    </source>
</reference>
<feature type="non-terminal residue" evidence="1">
    <location>
        <position position="1"/>
    </location>
</feature>
<name>A0A8T1SE19_CHESE</name>
<keyword evidence="2" id="KW-1185">Reference proteome</keyword>
<evidence type="ECO:0000313" key="2">
    <source>
        <dbReference type="Proteomes" id="UP000765507"/>
    </source>
</evidence>
<gene>
    <name evidence="1" type="ORF">G0U57_010602</name>
</gene>
<sequence length="102" mass="11414">GSNAAEQDSLNAATKEHLRNYSQDCKNAEIEVFGHQINTEDRKKIPEPKRQLRETLTAAIRRHAEARYKAQFAAGRMLSEPDYMGVTLCTSREHGAPPCSSL</sequence>